<proteinExistence type="predicted"/>
<organism evidence="1 2">
    <name type="scientific">Tribolium castaneum</name>
    <name type="common">Red flour beetle</name>
    <dbReference type="NCBI Taxonomy" id="7070"/>
    <lineage>
        <taxon>Eukaryota</taxon>
        <taxon>Metazoa</taxon>
        <taxon>Ecdysozoa</taxon>
        <taxon>Arthropoda</taxon>
        <taxon>Hexapoda</taxon>
        <taxon>Insecta</taxon>
        <taxon>Pterygota</taxon>
        <taxon>Neoptera</taxon>
        <taxon>Endopterygota</taxon>
        <taxon>Coleoptera</taxon>
        <taxon>Polyphaga</taxon>
        <taxon>Cucujiformia</taxon>
        <taxon>Tenebrionidae</taxon>
        <taxon>Tenebrionidae incertae sedis</taxon>
        <taxon>Tribolium</taxon>
    </lineage>
</organism>
<dbReference type="Proteomes" id="UP000007266">
    <property type="component" value="Linkage group 5"/>
</dbReference>
<gene>
    <name evidence="1" type="primary">GLEAN_13302</name>
    <name evidence="1" type="ORF">TcasGA2_TC013302</name>
</gene>
<accession>D6WMC1</accession>
<keyword evidence="2" id="KW-1185">Reference proteome</keyword>
<dbReference type="AlphaFoldDB" id="D6WMC1"/>
<evidence type="ECO:0000313" key="2">
    <source>
        <dbReference type="Proteomes" id="UP000007266"/>
    </source>
</evidence>
<reference evidence="1 2" key="1">
    <citation type="journal article" date="2008" name="Nature">
        <title>The genome of the model beetle and pest Tribolium castaneum.</title>
        <authorList>
            <consortium name="Tribolium Genome Sequencing Consortium"/>
            <person name="Richards S."/>
            <person name="Gibbs R.A."/>
            <person name="Weinstock G.M."/>
            <person name="Brown S.J."/>
            <person name="Denell R."/>
            <person name="Beeman R.W."/>
            <person name="Gibbs R."/>
            <person name="Beeman R.W."/>
            <person name="Brown S.J."/>
            <person name="Bucher G."/>
            <person name="Friedrich M."/>
            <person name="Grimmelikhuijzen C.J."/>
            <person name="Klingler M."/>
            <person name="Lorenzen M."/>
            <person name="Richards S."/>
            <person name="Roth S."/>
            <person name="Schroder R."/>
            <person name="Tautz D."/>
            <person name="Zdobnov E.M."/>
            <person name="Muzny D."/>
            <person name="Gibbs R.A."/>
            <person name="Weinstock G.M."/>
            <person name="Attaway T."/>
            <person name="Bell S."/>
            <person name="Buhay C.J."/>
            <person name="Chandrabose M.N."/>
            <person name="Chavez D."/>
            <person name="Clerk-Blankenburg K.P."/>
            <person name="Cree A."/>
            <person name="Dao M."/>
            <person name="Davis C."/>
            <person name="Chacko J."/>
            <person name="Dinh H."/>
            <person name="Dugan-Rocha S."/>
            <person name="Fowler G."/>
            <person name="Garner T.T."/>
            <person name="Garnes J."/>
            <person name="Gnirke A."/>
            <person name="Hawes A."/>
            <person name="Hernandez J."/>
            <person name="Hines S."/>
            <person name="Holder M."/>
            <person name="Hume J."/>
            <person name="Jhangiani S.N."/>
            <person name="Joshi V."/>
            <person name="Khan Z.M."/>
            <person name="Jackson L."/>
            <person name="Kovar C."/>
            <person name="Kowis A."/>
            <person name="Lee S."/>
            <person name="Lewis L.R."/>
            <person name="Margolis J."/>
            <person name="Morgan M."/>
            <person name="Nazareth L.V."/>
            <person name="Nguyen N."/>
            <person name="Okwuonu G."/>
            <person name="Parker D."/>
            <person name="Richards S."/>
            <person name="Ruiz S.J."/>
            <person name="Santibanez J."/>
            <person name="Savard J."/>
            <person name="Scherer S.E."/>
            <person name="Schneider B."/>
            <person name="Sodergren E."/>
            <person name="Tautz D."/>
            <person name="Vattahil S."/>
            <person name="Villasana D."/>
            <person name="White C.S."/>
            <person name="Wright R."/>
            <person name="Park Y."/>
            <person name="Beeman R.W."/>
            <person name="Lord J."/>
            <person name="Oppert B."/>
            <person name="Lorenzen M."/>
            <person name="Brown S."/>
            <person name="Wang L."/>
            <person name="Savard J."/>
            <person name="Tautz D."/>
            <person name="Richards S."/>
            <person name="Weinstock G."/>
            <person name="Gibbs R.A."/>
            <person name="Liu Y."/>
            <person name="Worley K."/>
            <person name="Weinstock G."/>
            <person name="Elsik C.G."/>
            <person name="Reese J.T."/>
            <person name="Elhaik E."/>
            <person name="Landan G."/>
            <person name="Graur D."/>
            <person name="Arensburger P."/>
            <person name="Atkinson P."/>
            <person name="Beeman R.W."/>
            <person name="Beidler J."/>
            <person name="Brown S.J."/>
            <person name="Demuth J.P."/>
            <person name="Drury D.W."/>
            <person name="Du Y.Z."/>
            <person name="Fujiwara H."/>
            <person name="Lorenzen M."/>
            <person name="Maselli V."/>
            <person name="Osanai M."/>
            <person name="Park Y."/>
            <person name="Robertson H.M."/>
            <person name="Tu Z."/>
            <person name="Wang J.J."/>
            <person name="Wang S."/>
            <person name="Richards S."/>
            <person name="Song H."/>
            <person name="Zhang L."/>
            <person name="Sodergren E."/>
            <person name="Werner D."/>
            <person name="Stanke M."/>
            <person name="Morgenstern B."/>
            <person name="Solovyev V."/>
            <person name="Kosarev P."/>
            <person name="Brown G."/>
            <person name="Chen H.C."/>
            <person name="Ermolaeva O."/>
            <person name="Hlavina W."/>
            <person name="Kapustin Y."/>
            <person name="Kiryutin B."/>
            <person name="Kitts P."/>
            <person name="Maglott D."/>
            <person name="Pruitt K."/>
            <person name="Sapojnikov V."/>
            <person name="Souvorov A."/>
            <person name="Mackey A.J."/>
            <person name="Waterhouse R.M."/>
            <person name="Wyder S."/>
            <person name="Zdobnov E.M."/>
            <person name="Zdobnov E.M."/>
            <person name="Wyder S."/>
            <person name="Kriventseva E.V."/>
            <person name="Kadowaki T."/>
            <person name="Bork P."/>
            <person name="Aranda M."/>
            <person name="Bao R."/>
            <person name="Beermann A."/>
            <person name="Berns N."/>
            <person name="Bolognesi R."/>
            <person name="Bonneton F."/>
            <person name="Bopp D."/>
            <person name="Brown S.J."/>
            <person name="Bucher G."/>
            <person name="Butts T."/>
            <person name="Chaumot A."/>
            <person name="Denell R.E."/>
            <person name="Ferrier D.E."/>
            <person name="Friedrich M."/>
            <person name="Gordon C.M."/>
            <person name="Jindra M."/>
            <person name="Klingler M."/>
            <person name="Lan Q."/>
            <person name="Lattorff H.M."/>
            <person name="Laudet V."/>
            <person name="von Levetsow C."/>
            <person name="Liu Z."/>
            <person name="Lutz R."/>
            <person name="Lynch J.A."/>
            <person name="da Fonseca R.N."/>
            <person name="Posnien N."/>
            <person name="Reuter R."/>
            <person name="Roth S."/>
            <person name="Savard J."/>
            <person name="Schinko J.B."/>
            <person name="Schmitt C."/>
            <person name="Schoppmeier M."/>
            <person name="Schroder R."/>
            <person name="Shippy T.D."/>
            <person name="Simonnet F."/>
            <person name="Marques-Souza H."/>
            <person name="Tautz D."/>
            <person name="Tomoyasu Y."/>
            <person name="Trauner J."/>
            <person name="Van der Zee M."/>
            <person name="Vervoort M."/>
            <person name="Wittkopp N."/>
            <person name="Wimmer E.A."/>
            <person name="Yang X."/>
            <person name="Jones A.K."/>
            <person name="Sattelle D.B."/>
            <person name="Ebert P.R."/>
            <person name="Nelson D."/>
            <person name="Scott J.G."/>
            <person name="Beeman R.W."/>
            <person name="Muthukrishnan S."/>
            <person name="Kramer K.J."/>
            <person name="Arakane Y."/>
            <person name="Beeman R.W."/>
            <person name="Zhu Q."/>
            <person name="Hogenkamp D."/>
            <person name="Dixit R."/>
            <person name="Oppert B."/>
            <person name="Jiang H."/>
            <person name="Zou Z."/>
            <person name="Marshall J."/>
            <person name="Elpidina E."/>
            <person name="Vinokurov K."/>
            <person name="Oppert C."/>
            <person name="Zou Z."/>
            <person name="Evans J."/>
            <person name="Lu Z."/>
            <person name="Zhao P."/>
            <person name="Sumathipala N."/>
            <person name="Altincicek B."/>
            <person name="Vilcinskas A."/>
            <person name="Williams M."/>
            <person name="Hultmark D."/>
            <person name="Hetru C."/>
            <person name="Jiang H."/>
            <person name="Grimmelikhuijzen C.J."/>
            <person name="Hauser F."/>
            <person name="Cazzamali G."/>
            <person name="Williamson M."/>
            <person name="Park Y."/>
            <person name="Li B."/>
            <person name="Tanaka Y."/>
            <person name="Predel R."/>
            <person name="Neupert S."/>
            <person name="Schachtner J."/>
            <person name="Verleyen P."/>
            <person name="Raible F."/>
            <person name="Bork P."/>
            <person name="Friedrich M."/>
            <person name="Walden K.K."/>
            <person name="Robertson H.M."/>
            <person name="Angeli S."/>
            <person name="Foret S."/>
            <person name="Bucher G."/>
            <person name="Schuetz S."/>
            <person name="Maleszka R."/>
            <person name="Wimmer E.A."/>
            <person name="Beeman R.W."/>
            <person name="Lorenzen M."/>
            <person name="Tomoyasu Y."/>
            <person name="Miller S.C."/>
            <person name="Grossmann D."/>
            <person name="Bucher G."/>
        </authorList>
    </citation>
    <scope>NUCLEOTIDE SEQUENCE [LARGE SCALE GENOMIC DNA]</scope>
    <source>
        <strain evidence="1 2">Georgia GA2</strain>
    </source>
</reference>
<reference evidence="1 2" key="2">
    <citation type="journal article" date="2010" name="Nucleic Acids Res.">
        <title>BeetleBase in 2010: revisions to provide comprehensive genomic information for Tribolium castaneum.</title>
        <authorList>
            <person name="Kim H.S."/>
            <person name="Murphy T."/>
            <person name="Xia J."/>
            <person name="Caragea D."/>
            <person name="Park Y."/>
            <person name="Beeman R.W."/>
            <person name="Lorenzen M.D."/>
            <person name="Butcher S."/>
            <person name="Manak J.R."/>
            <person name="Brown S.J."/>
        </authorList>
    </citation>
    <scope>GENOME REANNOTATION</scope>
    <source>
        <strain evidence="1 2">Georgia GA2</strain>
    </source>
</reference>
<dbReference type="InParanoid" id="D6WMC1"/>
<evidence type="ECO:0000313" key="1">
    <source>
        <dbReference type="EMBL" id="EFA03328.1"/>
    </source>
</evidence>
<sequence length="111" mass="12990">MTVTFRRVSKLGTKFEPRMHPVVPFSEPPYSQSHYMSCRGSLTLILVHLYFPSDRRCSLESFPRAILLNITWNVTQLSEKCQKRITKLNFDFSEAISLSSQLIFSRKIEKF</sequence>
<dbReference type="HOGENOM" id="CLU_2161599_0_0_1"/>
<protein>
    <submittedName>
        <fullName evidence="1">Uncharacterized protein</fullName>
    </submittedName>
</protein>
<name>D6WMC1_TRICA</name>
<dbReference type="EMBL" id="KQ971343">
    <property type="protein sequence ID" value="EFA03328.1"/>
    <property type="molecule type" value="Genomic_DNA"/>
</dbReference>